<sequence>MPRDKTPSTRRAPKRGTGPPTPAPPAPKSRTPAVQAELTEAAQDFADALKQCSPQERVFVLAKLDGYNNADAARKARYSAKTAKEQGSRLLTRVHVDEAIRAGWTARGFGPQATMAGISELVDFDPGEVTSYVNETVQDWQEVPVRDVLRDVAAELEVVAGMLAELPPAPVKVGRRKPPPDDFGLEREFLEKQQQGLRRRQIELEVALRKDPDATVLEHTTRLKRVPFVDLEKVQESGKQKFIEGVEQTRNGRNIKLISRFNILDMAARVHGLYRNNLALTGPDGGPIRTRREDVNLLEDLDDEGLDALEAALERRRAPADPG</sequence>
<dbReference type="InterPro" id="IPR005335">
    <property type="entry name" value="Terminase_ssu"/>
</dbReference>
<reference evidence="3" key="1">
    <citation type="journal article" date="2019" name="Int. J. Syst. Evol. Microbiol.">
        <title>The Global Catalogue of Microorganisms (GCM) 10K type strain sequencing project: providing services to taxonomists for standard genome sequencing and annotation.</title>
        <authorList>
            <consortium name="The Broad Institute Genomics Platform"/>
            <consortium name="The Broad Institute Genome Sequencing Center for Infectious Disease"/>
            <person name="Wu L."/>
            <person name="Ma J."/>
        </authorList>
    </citation>
    <scope>NUCLEOTIDE SEQUENCE [LARGE SCALE GENOMIC DNA]</scope>
    <source>
        <strain evidence="3">CCTCC AB 2017081</strain>
    </source>
</reference>
<dbReference type="InterPro" id="IPR038713">
    <property type="entry name" value="Terminase_Gp1_N_sf"/>
</dbReference>
<evidence type="ECO:0000256" key="1">
    <source>
        <dbReference type="SAM" id="MobiDB-lite"/>
    </source>
</evidence>
<evidence type="ECO:0000313" key="3">
    <source>
        <dbReference type="Proteomes" id="UP001595803"/>
    </source>
</evidence>
<dbReference type="Proteomes" id="UP001595803">
    <property type="component" value="Unassembled WGS sequence"/>
</dbReference>
<proteinExistence type="predicted"/>
<accession>A0ABV7Z8X6</accession>
<dbReference type="RefSeq" id="WP_380102102.1">
    <property type="nucleotide sequence ID" value="NZ_JBHRZG010000011.1"/>
</dbReference>
<evidence type="ECO:0000313" key="2">
    <source>
        <dbReference type="EMBL" id="MFC3833493.1"/>
    </source>
</evidence>
<feature type="region of interest" description="Disordered" evidence="1">
    <location>
        <begin position="1"/>
        <end position="34"/>
    </location>
</feature>
<keyword evidence="3" id="KW-1185">Reference proteome</keyword>
<dbReference type="Gene3D" id="1.10.10.1400">
    <property type="entry name" value="Terminase, small subunit, N-terminal DNA-binding domain, HTH motif"/>
    <property type="match status" value="1"/>
</dbReference>
<comment type="caution">
    <text evidence="2">The sequence shown here is derived from an EMBL/GenBank/DDBJ whole genome shotgun (WGS) entry which is preliminary data.</text>
</comment>
<protein>
    <submittedName>
        <fullName evidence="2">Terminase small subunit</fullName>
    </submittedName>
</protein>
<gene>
    <name evidence="2" type="ORF">ACFOSB_11555</name>
</gene>
<organism evidence="2 3">
    <name type="scientific">Deinococcus rufus</name>
    <dbReference type="NCBI Taxonomy" id="2136097"/>
    <lineage>
        <taxon>Bacteria</taxon>
        <taxon>Thermotogati</taxon>
        <taxon>Deinococcota</taxon>
        <taxon>Deinococci</taxon>
        <taxon>Deinococcales</taxon>
        <taxon>Deinococcaceae</taxon>
        <taxon>Deinococcus</taxon>
    </lineage>
</organism>
<name>A0ABV7Z8X6_9DEIO</name>
<dbReference type="EMBL" id="JBHRZG010000011">
    <property type="protein sequence ID" value="MFC3833493.1"/>
    <property type="molecule type" value="Genomic_DNA"/>
</dbReference>
<dbReference type="Pfam" id="PF03592">
    <property type="entry name" value="Terminase_2"/>
    <property type="match status" value="1"/>
</dbReference>